<dbReference type="PANTHER" id="PTHR45453:SF1">
    <property type="entry name" value="PHOSPHATE REGULON SENSOR PROTEIN PHOR"/>
    <property type="match status" value="1"/>
</dbReference>
<feature type="transmembrane region" description="Helical" evidence="13">
    <location>
        <begin position="55"/>
        <end position="73"/>
    </location>
</feature>
<comment type="subcellular location">
    <subcellularLocation>
        <location evidence="2">Membrane</location>
    </subcellularLocation>
</comment>
<reference evidence="15 16" key="1">
    <citation type="journal article" date="2014" name="Genome Announc.">
        <title>Draft genome sequences of the altered schaedler flora, a defined bacterial community from gnotobiotic mice.</title>
        <authorList>
            <person name="Wannemuehler M.J."/>
            <person name="Overstreet A.M."/>
            <person name="Ward D.V."/>
            <person name="Phillips G.J."/>
        </authorList>
    </citation>
    <scope>NUCLEOTIDE SEQUENCE [LARGE SCALE GENOMIC DNA]</scope>
    <source>
        <strain evidence="15 16">ASF492</strain>
    </source>
</reference>
<keyword evidence="11" id="KW-0902">Two-component regulatory system</keyword>
<evidence type="ECO:0000256" key="3">
    <source>
        <dbReference type="ARBA" id="ARBA00012438"/>
    </source>
</evidence>
<dbReference type="PROSITE" id="PS50109">
    <property type="entry name" value="HIS_KIN"/>
    <property type="match status" value="1"/>
</dbReference>
<keyword evidence="12 13" id="KW-0472">Membrane</keyword>
<dbReference type="SUPFAM" id="SSF47384">
    <property type="entry name" value="Homodimeric domain of signal transducing histidine kinase"/>
    <property type="match status" value="1"/>
</dbReference>
<dbReference type="Gene3D" id="3.30.565.10">
    <property type="entry name" value="Histidine kinase-like ATPase, C-terminal domain"/>
    <property type="match status" value="1"/>
</dbReference>
<evidence type="ECO:0000256" key="9">
    <source>
        <dbReference type="ARBA" id="ARBA00022840"/>
    </source>
</evidence>
<evidence type="ECO:0000256" key="4">
    <source>
        <dbReference type="ARBA" id="ARBA00022553"/>
    </source>
</evidence>
<feature type="transmembrane region" description="Helical" evidence="13">
    <location>
        <begin position="12"/>
        <end position="35"/>
    </location>
</feature>
<organism evidence="15 16">
    <name type="scientific">Eubacterium plexicaudatum ASF492</name>
    <dbReference type="NCBI Taxonomy" id="1235802"/>
    <lineage>
        <taxon>Bacteria</taxon>
        <taxon>Bacillati</taxon>
        <taxon>Bacillota</taxon>
        <taxon>Clostridia</taxon>
        <taxon>Eubacteriales</taxon>
        <taxon>Eubacteriaceae</taxon>
        <taxon>Eubacterium</taxon>
    </lineage>
</organism>
<dbReference type="InterPro" id="IPR005467">
    <property type="entry name" value="His_kinase_dom"/>
</dbReference>
<dbReference type="Pfam" id="PF00512">
    <property type="entry name" value="HisKA"/>
    <property type="match status" value="1"/>
</dbReference>
<dbReference type="eggNOG" id="COG5002">
    <property type="taxonomic scope" value="Bacteria"/>
</dbReference>
<dbReference type="PATRIC" id="fig|1235802.3.peg.5713"/>
<accession>N1ZRD9</accession>
<evidence type="ECO:0000256" key="2">
    <source>
        <dbReference type="ARBA" id="ARBA00004370"/>
    </source>
</evidence>
<dbReference type="GO" id="GO:0004721">
    <property type="term" value="F:phosphoprotein phosphatase activity"/>
    <property type="evidence" value="ECO:0007669"/>
    <property type="project" value="TreeGrafter"/>
</dbReference>
<dbReference type="OrthoDB" id="9792991at2"/>
<evidence type="ECO:0000256" key="12">
    <source>
        <dbReference type="ARBA" id="ARBA00023136"/>
    </source>
</evidence>
<evidence type="ECO:0000256" key="1">
    <source>
        <dbReference type="ARBA" id="ARBA00000085"/>
    </source>
</evidence>
<dbReference type="HOGENOM" id="CLU_000445_89_3_9"/>
<dbReference type="PANTHER" id="PTHR45453">
    <property type="entry name" value="PHOSPHATE REGULON SENSOR PROTEIN PHOR"/>
    <property type="match status" value="1"/>
</dbReference>
<dbReference type="GO" id="GO:0016036">
    <property type="term" value="P:cellular response to phosphate starvation"/>
    <property type="evidence" value="ECO:0007669"/>
    <property type="project" value="TreeGrafter"/>
</dbReference>
<dbReference type="Proteomes" id="UP000012589">
    <property type="component" value="Unassembled WGS sequence"/>
</dbReference>
<dbReference type="GO" id="GO:0005886">
    <property type="term" value="C:plasma membrane"/>
    <property type="evidence" value="ECO:0007669"/>
    <property type="project" value="TreeGrafter"/>
</dbReference>
<evidence type="ECO:0000313" key="16">
    <source>
        <dbReference type="Proteomes" id="UP000012589"/>
    </source>
</evidence>
<keyword evidence="6 13" id="KW-0812">Transmembrane</keyword>
<dbReference type="SMART" id="SM00388">
    <property type="entry name" value="HisKA"/>
    <property type="match status" value="1"/>
</dbReference>
<dbReference type="InterPro" id="IPR050351">
    <property type="entry name" value="BphY/WalK/GraS-like"/>
</dbReference>
<dbReference type="GO" id="GO:0000155">
    <property type="term" value="F:phosphorelay sensor kinase activity"/>
    <property type="evidence" value="ECO:0007669"/>
    <property type="project" value="InterPro"/>
</dbReference>
<evidence type="ECO:0000256" key="8">
    <source>
        <dbReference type="ARBA" id="ARBA00022777"/>
    </source>
</evidence>
<feature type="domain" description="Histidine kinase" evidence="14">
    <location>
        <begin position="138"/>
        <end position="354"/>
    </location>
</feature>
<dbReference type="STRING" id="1235802.C823_05412"/>
<dbReference type="CDD" id="cd00082">
    <property type="entry name" value="HisKA"/>
    <property type="match status" value="1"/>
</dbReference>
<keyword evidence="9" id="KW-0067">ATP-binding</keyword>
<protein>
    <recommendedName>
        <fullName evidence="3">histidine kinase</fullName>
        <ecNumber evidence="3">2.7.13.3</ecNumber>
    </recommendedName>
</protein>
<dbReference type="InterPro" id="IPR003594">
    <property type="entry name" value="HATPase_dom"/>
</dbReference>
<dbReference type="PRINTS" id="PR00344">
    <property type="entry name" value="BCTRLSENSOR"/>
</dbReference>
<gene>
    <name evidence="15" type="ORF">C823_05412</name>
</gene>
<dbReference type="InterPro" id="IPR036890">
    <property type="entry name" value="HATPase_C_sf"/>
</dbReference>
<keyword evidence="4" id="KW-0597">Phosphoprotein</keyword>
<evidence type="ECO:0000313" key="15">
    <source>
        <dbReference type="EMBL" id="EMZ19587.1"/>
    </source>
</evidence>
<dbReference type="AlphaFoldDB" id="N1ZRD9"/>
<dbReference type="Gene3D" id="1.10.287.130">
    <property type="match status" value="1"/>
</dbReference>
<dbReference type="GO" id="GO:0005524">
    <property type="term" value="F:ATP binding"/>
    <property type="evidence" value="ECO:0007669"/>
    <property type="project" value="UniProtKB-KW"/>
</dbReference>
<dbReference type="Pfam" id="PF02518">
    <property type="entry name" value="HATPase_c"/>
    <property type="match status" value="1"/>
</dbReference>
<keyword evidence="16" id="KW-1185">Reference proteome</keyword>
<sequence>MKEQSFPIKKKLEFRLLFILISYTTIGFIALLLFQFVFSAFKNPIIEWLYWRLDVIYFFYLCIGLTCIFHYYWKKPWNYLDEVISATQTVYEQNNHTIELSEPLREVEQQMNQIKMSILLSQKAAKEAEDKKNELVMYLAHDIRTPLTAVIGYLSLLDEAPDMPAEQNAKYVGIALDKAERLETLINELFEVTRYHTSPVQLKKISLDLYALLVQVIDEFYPALSERGNTVNISVEDSLNVIGDPEKLARVFSNLIKNAVAYSYPDTEIYVSAKVKGKNAVVIFHNHGQTIPAEQLANIFDKFNRLDEARLSYTGGVGLGLSIAKEIVNLHGGEIIAQSNNETVSFTITLPIAS</sequence>
<dbReference type="FunFam" id="3.30.565.10:FF:000013">
    <property type="entry name" value="Two-component sensor histidine kinase"/>
    <property type="match status" value="1"/>
</dbReference>
<keyword evidence="5" id="KW-0808">Transferase</keyword>
<keyword evidence="8" id="KW-0418">Kinase</keyword>
<evidence type="ECO:0000256" key="11">
    <source>
        <dbReference type="ARBA" id="ARBA00023012"/>
    </source>
</evidence>
<comment type="caution">
    <text evidence="15">The sequence shown here is derived from an EMBL/GenBank/DDBJ whole genome shotgun (WGS) entry which is preliminary data.</text>
</comment>
<keyword evidence="7" id="KW-0547">Nucleotide-binding</keyword>
<proteinExistence type="predicted"/>
<name>N1ZRD9_9FIRM</name>
<evidence type="ECO:0000259" key="14">
    <source>
        <dbReference type="PROSITE" id="PS50109"/>
    </source>
</evidence>
<evidence type="ECO:0000256" key="5">
    <source>
        <dbReference type="ARBA" id="ARBA00022679"/>
    </source>
</evidence>
<comment type="catalytic activity">
    <reaction evidence="1">
        <text>ATP + protein L-histidine = ADP + protein N-phospho-L-histidine.</text>
        <dbReference type="EC" id="2.7.13.3"/>
    </reaction>
</comment>
<dbReference type="SUPFAM" id="SSF55874">
    <property type="entry name" value="ATPase domain of HSP90 chaperone/DNA topoisomerase II/histidine kinase"/>
    <property type="match status" value="1"/>
</dbReference>
<evidence type="ECO:0000256" key="10">
    <source>
        <dbReference type="ARBA" id="ARBA00022989"/>
    </source>
</evidence>
<dbReference type="InterPro" id="IPR036097">
    <property type="entry name" value="HisK_dim/P_sf"/>
</dbReference>
<dbReference type="EC" id="2.7.13.3" evidence="3"/>
<evidence type="ECO:0000256" key="13">
    <source>
        <dbReference type="SAM" id="Phobius"/>
    </source>
</evidence>
<dbReference type="SMART" id="SM00387">
    <property type="entry name" value="HATPase_c"/>
    <property type="match status" value="1"/>
</dbReference>
<keyword evidence="10 13" id="KW-1133">Transmembrane helix</keyword>
<evidence type="ECO:0000256" key="7">
    <source>
        <dbReference type="ARBA" id="ARBA00022741"/>
    </source>
</evidence>
<evidence type="ECO:0000256" key="6">
    <source>
        <dbReference type="ARBA" id="ARBA00022692"/>
    </source>
</evidence>
<dbReference type="EMBL" id="AQFT01000160">
    <property type="protein sequence ID" value="EMZ19587.1"/>
    <property type="molecule type" value="Genomic_DNA"/>
</dbReference>
<dbReference type="InterPro" id="IPR004358">
    <property type="entry name" value="Sig_transdc_His_kin-like_C"/>
</dbReference>
<dbReference type="InterPro" id="IPR003661">
    <property type="entry name" value="HisK_dim/P_dom"/>
</dbReference>